<dbReference type="Proteomes" id="UP000270343">
    <property type="component" value="Unassembled WGS sequence"/>
</dbReference>
<evidence type="ECO:0000313" key="2">
    <source>
        <dbReference type="Proteomes" id="UP000270343"/>
    </source>
</evidence>
<proteinExistence type="predicted"/>
<dbReference type="EMBL" id="RBAM01000017">
    <property type="protein sequence ID" value="RKN64117.1"/>
    <property type="molecule type" value="Genomic_DNA"/>
</dbReference>
<organism evidence="1 2">
    <name type="scientific">Streptomyces klenkii</name>
    <dbReference type="NCBI Taxonomy" id="1420899"/>
    <lineage>
        <taxon>Bacteria</taxon>
        <taxon>Bacillati</taxon>
        <taxon>Actinomycetota</taxon>
        <taxon>Actinomycetes</taxon>
        <taxon>Kitasatosporales</taxon>
        <taxon>Streptomycetaceae</taxon>
        <taxon>Streptomyces</taxon>
    </lineage>
</organism>
<name>A0A3B0AVX1_9ACTN</name>
<dbReference type="OrthoDB" id="4143931at2"/>
<dbReference type="RefSeq" id="WP_120758675.1">
    <property type="nucleotide sequence ID" value="NZ_JBFADQ010000045.1"/>
</dbReference>
<reference evidence="1 2" key="1">
    <citation type="journal article" date="2015" name="Antonie Van Leeuwenhoek">
        <title>Streptomyces klenkii sp. nov., isolated from deep marine sediment.</title>
        <authorList>
            <person name="Veyisoglu A."/>
            <person name="Sahin N."/>
        </authorList>
    </citation>
    <scope>NUCLEOTIDE SEQUENCE [LARGE SCALE GENOMIC DNA]</scope>
    <source>
        <strain evidence="1 2">KCTC 29202</strain>
    </source>
</reference>
<sequence>MGQTDLTPPLGFDGGRAEADAPAAGRFAEESVQPYDLLLRAGCQALIPLRSALGLRRAAGVLRHYLRGTGAPYRVDAEALLALPAVRSAAGEQLDRWRAEALERWQDGPRTAAAYPADSGWREVALPRAWGGADWRLALRAFAYRLTGTVRVAADGTASADYRFAVLACWDAGRFARLHDVGLAKGFTVTGEAFGHA</sequence>
<evidence type="ECO:0000313" key="1">
    <source>
        <dbReference type="EMBL" id="RKN64117.1"/>
    </source>
</evidence>
<comment type="caution">
    <text evidence="1">The sequence shown here is derived from an EMBL/GenBank/DDBJ whole genome shotgun (WGS) entry which is preliminary data.</text>
</comment>
<protein>
    <submittedName>
        <fullName evidence="1">Uncharacterized protein</fullName>
    </submittedName>
</protein>
<keyword evidence="2" id="KW-1185">Reference proteome</keyword>
<gene>
    <name evidence="1" type="ORF">D7231_29540</name>
</gene>
<accession>A0A3B0AVX1</accession>
<dbReference type="AlphaFoldDB" id="A0A3B0AVX1"/>